<dbReference type="EMBL" id="CP029480">
    <property type="protein sequence ID" value="AWW00861.1"/>
    <property type="molecule type" value="Genomic_DNA"/>
</dbReference>
<evidence type="ECO:0000256" key="8">
    <source>
        <dbReference type="PROSITE-ProRule" id="PRU00433"/>
    </source>
</evidence>
<evidence type="ECO:0000256" key="7">
    <source>
        <dbReference type="ARBA" id="ARBA00023004"/>
    </source>
</evidence>
<evidence type="ECO:0000256" key="6">
    <source>
        <dbReference type="ARBA" id="ARBA00023002"/>
    </source>
</evidence>
<dbReference type="KEGG" id="als:DJ013_09770"/>
<protein>
    <submittedName>
        <fullName evidence="10">Pyrrolo-quinoline quinone</fullName>
    </submittedName>
</protein>
<dbReference type="GO" id="GO:0009055">
    <property type="term" value="F:electron transfer activity"/>
    <property type="evidence" value="ECO:0007669"/>
    <property type="project" value="InterPro"/>
</dbReference>
<comment type="cofactor">
    <cofactor evidence="1">
        <name>pyrroloquinoline quinone</name>
        <dbReference type="ChEBI" id="CHEBI:58442"/>
    </cofactor>
</comment>
<dbReference type="CDD" id="cd10280">
    <property type="entry name" value="PQQ_mGDH"/>
    <property type="match status" value="1"/>
</dbReference>
<dbReference type="Proteomes" id="UP000249873">
    <property type="component" value="Chromosome"/>
</dbReference>
<dbReference type="GO" id="GO:0016020">
    <property type="term" value="C:membrane"/>
    <property type="evidence" value="ECO:0007669"/>
    <property type="project" value="InterPro"/>
</dbReference>
<accession>A0A2Z4GHP1</accession>
<reference evidence="10 11" key="1">
    <citation type="submission" date="2018-05" db="EMBL/GenBank/DDBJ databases">
        <title>Complete genome sequence of Arcticibacterium luteifluviistationis SM1504T, a cytophagaceae bacterium isolated from Arctic surface seawater.</title>
        <authorList>
            <person name="Li Y."/>
            <person name="Qin Q.-L."/>
        </authorList>
    </citation>
    <scope>NUCLEOTIDE SEQUENCE [LARGE SCALE GENOMIC DNA]</scope>
    <source>
        <strain evidence="10 11">SM1504</strain>
    </source>
</reference>
<gene>
    <name evidence="10" type="ORF">DJ013_09770</name>
</gene>
<feature type="domain" description="Cytochrome c" evidence="9">
    <location>
        <begin position="458"/>
        <end position="535"/>
    </location>
</feature>
<evidence type="ECO:0000256" key="3">
    <source>
        <dbReference type="ARBA" id="ARBA00022617"/>
    </source>
</evidence>
<name>A0A2Z4GHP1_9BACT</name>
<dbReference type="GO" id="GO:0008876">
    <property type="term" value="F:quinoprotein glucose dehydrogenase activity"/>
    <property type="evidence" value="ECO:0007669"/>
    <property type="project" value="TreeGrafter"/>
</dbReference>
<dbReference type="InterPro" id="IPR017511">
    <property type="entry name" value="PQQ_mDH"/>
</dbReference>
<dbReference type="PANTHER" id="PTHR32303:SF4">
    <property type="entry name" value="QUINOPROTEIN GLUCOSE DEHYDROGENASE"/>
    <property type="match status" value="1"/>
</dbReference>
<dbReference type="InterPro" id="IPR002372">
    <property type="entry name" value="PQQ_rpt_dom"/>
</dbReference>
<dbReference type="SMART" id="SM00564">
    <property type="entry name" value="PQQ"/>
    <property type="match status" value="6"/>
</dbReference>
<keyword evidence="7 8" id="KW-0408">Iron</keyword>
<dbReference type="InterPro" id="IPR036909">
    <property type="entry name" value="Cyt_c-like_dom_sf"/>
</dbReference>
<dbReference type="InterPro" id="IPR011047">
    <property type="entry name" value="Quinoprotein_ADH-like_sf"/>
</dbReference>
<evidence type="ECO:0000259" key="9">
    <source>
        <dbReference type="PROSITE" id="PS51007"/>
    </source>
</evidence>
<sequence>MFSVLVLFSFGIRPPAKSNWPGYNGGDDRNHFSSQNQINTENVKTLKEAWRYASGGADGEGNRTQMQCNPIIIDGILFGVSAASQAFAIDAKTGKEIWKTDIQVETFNMTSRGLTYWSDKKESRIFFGYGAYLYGLDAKTGKPIKSFGDKGKIYLVDGIRRPGADEYVAVNTPVAVYKNTLIVGSRLAESSTALLGDIRAFDAISGKLIWTFHTIPKPDEYGYDTWENDNYQNLGGANNWMGMAVDVKRGIVFAPTGSAAFDFYGGNRKGDNLFANCLIALDAKTGKRLWHFQTVHHDIWDRDIPAPPNLFSIHKDGKKLDVVSVLSKQGFVFVFDRETGKPVFPIEERAFPTSIIPGEISAPTQPIPLIPEPFTRQSFTEKDISYLAENKEEIRDTLRNSYSGQPFIPLGFKKTIFYPGTDGGAQWGGAAVDENAVMYIPAKQNPVYSSLRAVTKQARINTGKTLYTQNCQTCHGLNAEGNEDGTIPGILNLSQRMKRDKYEQILKKGRGRMPSFSQISDIDKKAILNYLNGQNETVKGGSGATATEYVGTGYNRWYDSNGYPVSNPPWGTLTAINMNSGKHLWQVPLGEYPELTARGIPLTGTDNYGGPAVTSGNLLFIAATKDELFRAFDRRTGGLLWQAKLPAAGYASASVYAVDGKQYVVIACGGGKLKTQSGDFYVAFALP</sequence>
<comment type="similarity">
    <text evidence="2">Belongs to the bacterial PQQ dehydrogenase family.</text>
</comment>
<keyword evidence="3 8" id="KW-0349">Heme</keyword>
<evidence type="ECO:0000256" key="1">
    <source>
        <dbReference type="ARBA" id="ARBA00001931"/>
    </source>
</evidence>
<organism evidence="10 11">
    <name type="scientific">Arcticibacterium luteifluviistationis</name>
    <dbReference type="NCBI Taxonomy" id="1784714"/>
    <lineage>
        <taxon>Bacteria</taxon>
        <taxon>Pseudomonadati</taxon>
        <taxon>Bacteroidota</taxon>
        <taxon>Cytophagia</taxon>
        <taxon>Cytophagales</taxon>
        <taxon>Leadbetterellaceae</taxon>
        <taxon>Arcticibacterium</taxon>
    </lineage>
</organism>
<keyword evidence="5" id="KW-0732">Signal</keyword>
<dbReference type="PANTHER" id="PTHR32303">
    <property type="entry name" value="QUINOPROTEIN ALCOHOL DEHYDROGENASE (CYTOCHROME C)"/>
    <property type="match status" value="1"/>
</dbReference>
<dbReference type="InterPro" id="IPR009056">
    <property type="entry name" value="Cyt_c-like_dom"/>
</dbReference>
<evidence type="ECO:0000256" key="2">
    <source>
        <dbReference type="ARBA" id="ARBA00008156"/>
    </source>
</evidence>
<dbReference type="Gene3D" id="2.140.10.10">
    <property type="entry name" value="Quinoprotein alcohol dehydrogenase-like superfamily"/>
    <property type="match status" value="2"/>
</dbReference>
<dbReference type="PROSITE" id="PS51007">
    <property type="entry name" value="CYTC"/>
    <property type="match status" value="1"/>
</dbReference>
<proteinExistence type="inferred from homology"/>
<keyword evidence="4 8" id="KW-0479">Metal-binding</keyword>
<evidence type="ECO:0000313" key="10">
    <source>
        <dbReference type="EMBL" id="AWW00861.1"/>
    </source>
</evidence>
<dbReference type="Pfam" id="PF01011">
    <property type="entry name" value="PQQ"/>
    <property type="match status" value="2"/>
</dbReference>
<evidence type="ECO:0000256" key="4">
    <source>
        <dbReference type="ARBA" id="ARBA00022723"/>
    </source>
</evidence>
<dbReference type="SUPFAM" id="SSF46626">
    <property type="entry name" value="Cytochrome c"/>
    <property type="match status" value="1"/>
</dbReference>
<dbReference type="GO" id="GO:0048038">
    <property type="term" value="F:quinone binding"/>
    <property type="evidence" value="ECO:0007669"/>
    <property type="project" value="InterPro"/>
</dbReference>
<keyword evidence="11" id="KW-1185">Reference proteome</keyword>
<dbReference type="InterPro" id="IPR018391">
    <property type="entry name" value="PQQ_b-propeller_rpt"/>
</dbReference>
<dbReference type="GO" id="GO:0020037">
    <property type="term" value="F:heme binding"/>
    <property type="evidence" value="ECO:0007669"/>
    <property type="project" value="InterPro"/>
</dbReference>
<evidence type="ECO:0000256" key="5">
    <source>
        <dbReference type="ARBA" id="ARBA00022729"/>
    </source>
</evidence>
<evidence type="ECO:0000313" key="11">
    <source>
        <dbReference type="Proteomes" id="UP000249873"/>
    </source>
</evidence>
<dbReference type="AlphaFoldDB" id="A0A2Z4GHP1"/>
<keyword evidence="6" id="KW-0560">Oxidoreductase</keyword>
<dbReference type="GO" id="GO:0046872">
    <property type="term" value="F:metal ion binding"/>
    <property type="evidence" value="ECO:0007669"/>
    <property type="project" value="UniProtKB-KW"/>
</dbReference>
<dbReference type="OrthoDB" id="9794322at2"/>
<dbReference type="Gene3D" id="1.10.760.10">
    <property type="entry name" value="Cytochrome c-like domain"/>
    <property type="match status" value="1"/>
</dbReference>
<dbReference type="SUPFAM" id="SSF50998">
    <property type="entry name" value="Quinoprotein alcohol dehydrogenase-like"/>
    <property type="match status" value="1"/>
</dbReference>